<accession>A0A0E9WE41</accession>
<name>A0A0E9WE41_ANGAN</name>
<proteinExistence type="predicted"/>
<organism evidence="2">
    <name type="scientific">Anguilla anguilla</name>
    <name type="common">European freshwater eel</name>
    <name type="synonym">Muraena anguilla</name>
    <dbReference type="NCBI Taxonomy" id="7936"/>
    <lineage>
        <taxon>Eukaryota</taxon>
        <taxon>Metazoa</taxon>
        <taxon>Chordata</taxon>
        <taxon>Craniata</taxon>
        <taxon>Vertebrata</taxon>
        <taxon>Euteleostomi</taxon>
        <taxon>Actinopterygii</taxon>
        <taxon>Neopterygii</taxon>
        <taxon>Teleostei</taxon>
        <taxon>Anguilliformes</taxon>
        <taxon>Anguillidae</taxon>
        <taxon>Anguilla</taxon>
    </lineage>
</organism>
<protein>
    <submittedName>
        <fullName evidence="2">Uncharacterized protein</fullName>
    </submittedName>
</protein>
<reference evidence="2" key="2">
    <citation type="journal article" date="2015" name="Fish Shellfish Immunol.">
        <title>Early steps in the European eel (Anguilla anguilla)-Vibrio vulnificus interaction in the gills: Role of the RtxA13 toxin.</title>
        <authorList>
            <person name="Callol A."/>
            <person name="Pajuelo D."/>
            <person name="Ebbesson L."/>
            <person name="Teles M."/>
            <person name="MacKenzie S."/>
            <person name="Amaro C."/>
        </authorList>
    </citation>
    <scope>NUCLEOTIDE SEQUENCE</scope>
</reference>
<evidence type="ECO:0000256" key="1">
    <source>
        <dbReference type="SAM" id="MobiDB-lite"/>
    </source>
</evidence>
<reference evidence="2" key="1">
    <citation type="submission" date="2014-11" db="EMBL/GenBank/DDBJ databases">
        <authorList>
            <person name="Amaro Gonzalez C."/>
        </authorList>
    </citation>
    <scope>NUCLEOTIDE SEQUENCE</scope>
</reference>
<sequence length="77" mass="9028">MRTLKLKQSSQRQDANYTVFNTSTKMTAQMKIDNSLYGFQKTKVTHTNRTDRHGLVSRSKLQSNLPYMQRDPHSFSF</sequence>
<evidence type="ECO:0000313" key="2">
    <source>
        <dbReference type="EMBL" id="JAH88627.1"/>
    </source>
</evidence>
<dbReference type="EMBL" id="GBXM01019950">
    <property type="protein sequence ID" value="JAH88627.1"/>
    <property type="molecule type" value="Transcribed_RNA"/>
</dbReference>
<feature type="region of interest" description="Disordered" evidence="1">
    <location>
        <begin position="51"/>
        <end position="77"/>
    </location>
</feature>
<dbReference type="AlphaFoldDB" id="A0A0E9WE41"/>